<protein>
    <recommendedName>
        <fullName evidence="4">Integrase SAM-like N-terminal domain-containing protein</fullName>
    </recommendedName>
</protein>
<evidence type="ECO:0000313" key="3">
    <source>
        <dbReference type="Proteomes" id="UP000602745"/>
    </source>
</evidence>
<comment type="caution">
    <text evidence="2">The sequence shown here is derived from an EMBL/GenBank/DDBJ whole genome shotgun (WGS) entry which is preliminary data.</text>
</comment>
<dbReference type="AlphaFoldDB" id="A0A8J2YN28"/>
<evidence type="ECO:0008006" key="4">
    <source>
        <dbReference type="Google" id="ProtNLM"/>
    </source>
</evidence>
<feature type="compositionally biased region" description="Basic and acidic residues" evidence="1">
    <location>
        <begin position="7"/>
        <end position="21"/>
    </location>
</feature>
<sequence>MSVTDNTVDHKQSIPHTRQDYVRHTQRFAAFLKRPPDTATLEQASQGQTRHPELRR</sequence>
<feature type="region of interest" description="Disordered" evidence="1">
    <location>
        <begin position="1"/>
        <end position="21"/>
    </location>
</feature>
<dbReference type="EMBL" id="BMCP01000012">
    <property type="protein sequence ID" value="GGE55601.1"/>
    <property type="molecule type" value="Genomic_DNA"/>
</dbReference>
<evidence type="ECO:0000313" key="2">
    <source>
        <dbReference type="EMBL" id="GGE55601.1"/>
    </source>
</evidence>
<gene>
    <name evidence="2" type="ORF">GCM10007276_35820</name>
</gene>
<evidence type="ECO:0000256" key="1">
    <source>
        <dbReference type="SAM" id="MobiDB-lite"/>
    </source>
</evidence>
<feature type="compositionally biased region" description="Polar residues" evidence="1">
    <location>
        <begin position="40"/>
        <end position="49"/>
    </location>
</feature>
<proteinExistence type="predicted"/>
<organism evidence="2 3">
    <name type="scientific">Agaricicola taiwanensis</name>
    <dbReference type="NCBI Taxonomy" id="591372"/>
    <lineage>
        <taxon>Bacteria</taxon>
        <taxon>Pseudomonadati</taxon>
        <taxon>Pseudomonadota</taxon>
        <taxon>Alphaproteobacteria</taxon>
        <taxon>Rhodobacterales</taxon>
        <taxon>Paracoccaceae</taxon>
        <taxon>Agaricicola</taxon>
    </lineage>
</organism>
<keyword evidence="3" id="KW-1185">Reference proteome</keyword>
<accession>A0A8J2YN28</accession>
<feature type="region of interest" description="Disordered" evidence="1">
    <location>
        <begin position="33"/>
        <end position="56"/>
    </location>
</feature>
<name>A0A8J2YN28_9RHOB</name>
<dbReference type="Proteomes" id="UP000602745">
    <property type="component" value="Unassembled WGS sequence"/>
</dbReference>
<reference evidence="2" key="2">
    <citation type="submission" date="2020-09" db="EMBL/GenBank/DDBJ databases">
        <authorList>
            <person name="Sun Q."/>
            <person name="Sedlacek I."/>
        </authorList>
    </citation>
    <scope>NUCLEOTIDE SEQUENCE</scope>
    <source>
        <strain evidence="2">CCM 7684</strain>
    </source>
</reference>
<reference evidence="2" key="1">
    <citation type="journal article" date="2014" name="Int. J. Syst. Evol. Microbiol.">
        <title>Complete genome sequence of Corynebacterium casei LMG S-19264T (=DSM 44701T), isolated from a smear-ripened cheese.</title>
        <authorList>
            <consortium name="US DOE Joint Genome Institute (JGI-PGF)"/>
            <person name="Walter F."/>
            <person name="Albersmeier A."/>
            <person name="Kalinowski J."/>
            <person name="Ruckert C."/>
        </authorList>
    </citation>
    <scope>NUCLEOTIDE SEQUENCE</scope>
    <source>
        <strain evidence="2">CCM 7684</strain>
    </source>
</reference>